<organism evidence="3">
    <name type="scientific">Paenibacillus sp. BIHB 4019</name>
    <dbReference type="NCBI Taxonomy" id="1870819"/>
    <lineage>
        <taxon>Bacteria</taxon>
        <taxon>Bacillati</taxon>
        <taxon>Bacillota</taxon>
        <taxon>Bacilli</taxon>
        <taxon>Bacillales</taxon>
        <taxon>Paenibacillaceae</taxon>
        <taxon>Paenibacillus</taxon>
    </lineage>
</organism>
<name>A0A1B2DSR9_9BACL</name>
<dbReference type="Pfam" id="PF24032">
    <property type="entry name" value="YQBQ"/>
    <property type="match status" value="1"/>
</dbReference>
<evidence type="ECO:0000259" key="2">
    <source>
        <dbReference type="Pfam" id="PF24032"/>
    </source>
</evidence>
<dbReference type="AlphaFoldDB" id="A0A1B2DSR9"/>
<evidence type="ECO:0000256" key="1">
    <source>
        <dbReference type="SAM" id="MobiDB-lite"/>
    </source>
</evidence>
<sequence length="337" mass="37687">MYIEEITQSVEWSGDVKQAYRTLQVTLTNTLDGVKPIAEFQLGKDLRLFSDGIELFRGFIFRRQTDQSGSMTLVAYDENVYLTKNEDTKKFMKMAASQIIRKLCVEFGIAIGTIAETPYVIPKLILRDMTLWDMMTTALTVTRKHGGGRYFIYAADGKLHLAKRTDRKAAYIIESATNLLEASYSQSIEDMRNQVRIVGGDEEKKPIIAVASDQASIEGYGLMQHFETGDSDATQAEITKLAADRLAELNVIDDEAVVTAEGYDDTYAGVSVYVHDEMTQIVGSYYVSSDVHTWAAGMHKMVLTLSATDDLPELEYTPPAETTKKKTKTKKTEEDAE</sequence>
<accession>A0A1B2DSR9</accession>
<dbReference type="InterPro" id="IPR056937">
    <property type="entry name" value="YqbQ/XkdQ"/>
</dbReference>
<feature type="domain" description="YqbQ/XkdQ" evidence="2">
    <location>
        <begin position="10"/>
        <end position="305"/>
    </location>
</feature>
<reference evidence="3" key="1">
    <citation type="submission" date="2016-08" db="EMBL/GenBank/DDBJ databases">
        <title>Complete Genome Seqeunce of Paenibacillus sp. BIHB 4019 from tea rhizoplane.</title>
        <authorList>
            <person name="Thakur R."/>
            <person name="Swarnkar M.K."/>
            <person name="Gulati A."/>
        </authorList>
    </citation>
    <scope>NUCLEOTIDE SEQUENCE [LARGE SCALE GENOMIC DNA]</scope>
    <source>
        <strain evidence="3">BIHB4019</strain>
    </source>
</reference>
<dbReference type="SUPFAM" id="SSF69279">
    <property type="entry name" value="Phage tail proteins"/>
    <property type="match status" value="1"/>
</dbReference>
<gene>
    <name evidence="3" type="ORF">BBD42_15650</name>
</gene>
<proteinExistence type="predicted"/>
<protein>
    <recommendedName>
        <fullName evidence="2">YqbQ/XkdQ domain-containing protein</fullName>
    </recommendedName>
</protein>
<evidence type="ECO:0000313" key="3">
    <source>
        <dbReference type="EMBL" id="ANY70762.1"/>
    </source>
</evidence>
<dbReference type="EMBL" id="CP016808">
    <property type="protein sequence ID" value="ANY70762.1"/>
    <property type="molecule type" value="Genomic_DNA"/>
</dbReference>
<feature type="region of interest" description="Disordered" evidence="1">
    <location>
        <begin position="312"/>
        <end position="337"/>
    </location>
</feature>